<proteinExistence type="predicted"/>
<dbReference type="InParanoid" id="A0A1Y1Y2X0"/>
<organism evidence="2 3">
    <name type="scientific">Basidiobolus meristosporus CBS 931.73</name>
    <dbReference type="NCBI Taxonomy" id="1314790"/>
    <lineage>
        <taxon>Eukaryota</taxon>
        <taxon>Fungi</taxon>
        <taxon>Fungi incertae sedis</taxon>
        <taxon>Zoopagomycota</taxon>
        <taxon>Entomophthoromycotina</taxon>
        <taxon>Basidiobolomycetes</taxon>
        <taxon>Basidiobolales</taxon>
        <taxon>Basidiobolaceae</taxon>
        <taxon>Basidiobolus</taxon>
    </lineage>
</organism>
<gene>
    <name evidence="2" type="ORF">K493DRAFT_303406</name>
</gene>
<protein>
    <submittedName>
        <fullName evidence="2">Uncharacterized protein</fullName>
    </submittedName>
</protein>
<keyword evidence="1" id="KW-0732">Signal</keyword>
<reference evidence="2 3" key="1">
    <citation type="submission" date="2016-07" db="EMBL/GenBank/DDBJ databases">
        <title>Pervasive Adenine N6-methylation of Active Genes in Fungi.</title>
        <authorList>
            <consortium name="DOE Joint Genome Institute"/>
            <person name="Mondo S.J."/>
            <person name="Dannebaum R.O."/>
            <person name="Kuo R.C."/>
            <person name="Labutti K."/>
            <person name="Haridas S."/>
            <person name="Kuo A."/>
            <person name="Salamov A."/>
            <person name="Ahrendt S.R."/>
            <person name="Lipzen A."/>
            <person name="Sullivan W."/>
            <person name="Andreopoulos W.B."/>
            <person name="Clum A."/>
            <person name="Lindquist E."/>
            <person name="Daum C."/>
            <person name="Ramamoorthy G.K."/>
            <person name="Gryganskyi A."/>
            <person name="Culley D."/>
            <person name="Magnuson J.K."/>
            <person name="James T.Y."/>
            <person name="O'Malley M.A."/>
            <person name="Stajich J.E."/>
            <person name="Spatafora J.W."/>
            <person name="Visel A."/>
            <person name="Grigoriev I.V."/>
        </authorList>
    </citation>
    <scope>NUCLEOTIDE SEQUENCE [LARGE SCALE GENOMIC DNA]</scope>
    <source>
        <strain evidence="2 3">CBS 931.73</strain>
    </source>
</reference>
<dbReference type="Proteomes" id="UP000193498">
    <property type="component" value="Unassembled WGS sequence"/>
</dbReference>
<comment type="caution">
    <text evidence="2">The sequence shown here is derived from an EMBL/GenBank/DDBJ whole genome shotgun (WGS) entry which is preliminary data.</text>
</comment>
<evidence type="ECO:0000313" key="3">
    <source>
        <dbReference type="Proteomes" id="UP000193498"/>
    </source>
</evidence>
<keyword evidence="3" id="KW-1185">Reference proteome</keyword>
<feature type="chain" id="PRO_5012011001" evidence="1">
    <location>
        <begin position="22"/>
        <end position="146"/>
    </location>
</feature>
<feature type="signal peptide" evidence="1">
    <location>
        <begin position="1"/>
        <end position="21"/>
    </location>
</feature>
<dbReference type="EMBL" id="MCFE01000282">
    <property type="protein sequence ID" value="ORX92343.1"/>
    <property type="molecule type" value="Genomic_DNA"/>
</dbReference>
<name>A0A1Y1Y2X0_9FUNG</name>
<evidence type="ECO:0000313" key="2">
    <source>
        <dbReference type="EMBL" id="ORX92343.1"/>
    </source>
</evidence>
<sequence>MKPWLIVISLALHAASQEVQSEFNPLTETLADPTDLFPVSIPEASQIPPTPTESLGTTESSSWAIPPSTSWIPTSITFAPSATAQASNIVSASASPFRSSRVSSTVSSRISQTIVQASGTGGPAHPSYLVMLCVALLASLTNYSIY</sequence>
<dbReference type="AlphaFoldDB" id="A0A1Y1Y2X0"/>
<evidence type="ECO:0000256" key="1">
    <source>
        <dbReference type="SAM" id="SignalP"/>
    </source>
</evidence>
<accession>A0A1Y1Y2X0</accession>